<keyword evidence="2" id="KW-0175">Coiled coil</keyword>
<feature type="domain" description="EH" evidence="4">
    <location>
        <begin position="23"/>
        <end position="97"/>
    </location>
</feature>
<dbReference type="AlphaFoldDB" id="A0A813GDC4"/>
<dbReference type="InterPro" id="IPR011992">
    <property type="entry name" value="EF-hand-dom_pair"/>
</dbReference>
<feature type="region of interest" description="Disordered" evidence="3">
    <location>
        <begin position="321"/>
        <end position="341"/>
    </location>
</feature>
<evidence type="ECO:0000313" key="6">
    <source>
        <dbReference type="EMBL" id="CAE8622185.1"/>
    </source>
</evidence>
<evidence type="ECO:0000259" key="5">
    <source>
        <dbReference type="PROSITE" id="PS50222"/>
    </source>
</evidence>
<keyword evidence="1" id="KW-0106">Calcium</keyword>
<feature type="region of interest" description="Disordered" evidence="3">
    <location>
        <begin position="442"/>
        <end position="581"/>
    </location>
</feature>
<dbReference type="Pfam" id="PF12763">
    <property type="entry name" value="EH"/>
    <property type="match status" value="1"/>
</dbReference>
<dbReference type="GO" id="GO:0005886">
    <property type="term" value="C:plasma membrane"/>
    <property type="evidence" value="ECO:0007669"/>
    <property type="project" value="TreeGrafter"/>
</dbReference>
<keyword evidence="7" id="KW-1185">Reference proteome</keyword>
<evidence type="ECO:0000256" key="3">
    <source>
        <dbReference type="SAM" id="MobiDB-lite"/>
    </source>
</evidence>
<dbReference type="GO" id="GO:0006897">
    <property type="term" value="P:endocytosis"/>
    <property type="evidence" value="ECO:0007669"/>
    <property type="project" value="TreeGrafter"/>
</dbReference>
<dbReference type="Proteomes" id="UP000654075">
    <property type="component" value="Unassembled WGS sequence"/>
</dbReference>
<dbReference type="InterPro" id="IPR000261">
    <property type="entry name" value="EH_dom"/>
</dbReference>
<feature type="coiled-coil region" evidence="2">
    <location>
        <begin position="233"/>
        <end position="281"/>
    </location>
</feature>
<dbReference type="GO" id="GO:0005737">
    <property type="term" value="C:cytoplasm"/>
    <property type="evidence" value="ECO:0007669"/>
    <property type="project" value="TreeGrafter"/>
</dbReference>
<sequence length="581" mass="65007">MAAFGSTGNAGDDDLLAPLSEEENDRLARLFDRSRGLDGFVDAEEGRRLLRRTGLQEHQLESIWDLSDLDRDRRLSLREFACAMHLAEQVRRGRPLPVEVRREHQEAMAQGVERLTGSTFPLVDSKPRHEDFSTMDTSAGSHLQSYNRRGFGGAFNSEQSLTNAHGFESPIIGQHTRGRDPAPRAQALPRENRGRPSKEDDFQAPAEVEMQQSLGQLASVFEVVARLDSGGELRRLSNEVLEERRQLERQLAKRRELEQQLRQSRNGLDEVREERRRLDVESAATKCRVAHLQDELVFVGREIQGCEEDLDLLRQAAGLGKARDNRRGPAPYSNPEEERRDVLSKVRAERELLLKDQRAIEEHRTRLDQIFRQKQESQTLQQALLEKQRQSEQDRGLMLTAIEADRGKFGAMREKRLRLWEDRSELEREMQDLSQEQWLSHNQASPGIRSGPTQGSQRSDLSGRESRARGVLQEETPHVIYGGSLQSPPPSQHLSAAPGSDRSAGPSRQWVQMGATSERFADSGQRGGAIAGGYAVGGATARPRDGRGVRADDSGAREKDAAPGGGGGWRSDFGAGLSRFA</sequence>
<dbReference type="PROSITE" id="PS50031">
    <property type="entry name" value="EH"/>
    <property type="match status" value="1"/>
</dbReference>
<proteinExistence type="predicted"/>
<feature type="compositionally biased region" description="Basic and acidic residues" evidence="3">
    <location>
        <begin position="542"/>
        <end position="561"/>
    </location>
</feature>
<dbReference type="InterPro" id="IPR018247">
    <property type="entry name" value="EF_Hand_1_Ca_BS"/>
</dbReference>
<dbReference type="GO" id="GO:0016197">
    <property type="term" value="P:endosomal transport"/>
    <property type="evidence" value="ECO:0007669"/>
    <property type="project" value="TreeGrafter"/>
</dbReference>
<dbReference type="PANTHER" id="PTHR11216">
    <property type="entry name" value="EH DOMAIN"/>
    <property type="match status" value="1"/>
</dbReference>
<dbReference type="SUPFAM" id="SSF47473">
    <property type="entry name" value="EF-hand"/>
    <property type="match status" value="1"/>
</dbReference>
<comment type="caution">
    <text evidence="6">The sequence shown here is derived from an EMBL/GenBank/DDBJ whole genome shotgun (WGS) entry which is preliminary data.</text>
</comment>
<dbReference type="PROSITE" id="PS50222">
    <property type="entry name" value="EF_HAND_2"/>
    <property type="match status" value="1"/>
</dbReference>
<dbReference type="OMA" id="ESAATKC"/>
<dbReference type="Gene3D" id="1.10.238.10">
    <property type="entry name" value="EF-hand"/>
    <property type="match status" value="1"/>
</dbReference>
<gene>
    <name evidence="6" type="ORF">PGLA1383_LOCUS39677</name>
</gene>
<feature type="compositionally biased region" description="Basic and acidic residues" evidence="3">
    <location>
        <begin position="190"/>
        <end position="201"/>
    </location>
</feature>
<feature type="compositionally biased region" description="Gly residues" evidence="3">
    <location>
        <begin position="525"/>
        <end position="536"/>
    </location>
</feature>
<dbReference type="PANTHER" id="PTHR11216:SF174">
    <property type="entry name" value="GH06923P"/>
    <property type="match status" value="1"/>
</dbReference>
<feature type="domain" description="EF-hand" evidence="5">
    <location>
        <begin position="55"/>
        <end position="90"/>
    </location>
</feature>
<evidence type="ECO:0000259" key="4">
    <source>
        <dbReference type="PROSITE" id="PS50031"/>
    </source>
</evidence>
<name>A0A813GDC4_POLGL</name>
<dbReference type="EMBL" id="CAJNNV010027916">
    <property type="protein sequence ID" value="CAE8622185.1"/>
    <property type="molecule type" value="Genomic_DNA"/>
</dbReference>
<accession>A0A813GDC4</accession>
<dbReference type="GO" id="GO:0005509">
    <property type="term" value="F:calcium ion binding"/>
    <property type="evidence" value="ECO:0007669"/>
    <property type="project" value="InterPro"/>
</dbReference>
<dbReference type="SMART" id="SM00027">
    <property type="entry name" value="EH"/>
    <property type="match status" value="1"/>
</dbReference>
<evidence type="ECO:0000256" key="2">
    <source>
        <dbReference type="SAM" id="Coils"/>
    </source>
</evidence>
<dbReference type="PROSITE" id="PS00018">
    <property type="entry name" value="EF_HAND_1"/>
    <property type="match status" value="1"/>
</dbReference>
<reference evidence="6" key="1">
    <citation type="submission" date="2021-02" db="EMBL/GenBank/DDBJ databases">
        <authorList>
            <person name="Dougan E. K."/>
            <person name="Rhodes N."/>
            <person name="Thang M."/>
            <person name="Chan C."/>
        </authorList>
    </citation>
    <scope>NUCLEOTIDE SEQUENCE</scope>
</reference>
<dbReference type="OrthoDB" id="524326at2759"/>
<evidence type="ECO:0008006" key="8">
    <source>
        <dbReference type="Google" id="ProtNLM"/>
    </source>
</evidence>
<evidence type="ECO:0000313" key="7">
    <source>
        <dbReference type="Proteomes" id="UP000654075"/>
    </source>
</evidence>
<feature type="compositionally biased region" description="Polar residues" evidence="3">
    <location>
        <begin position="442"/>
        <end position="460"/>
    </location>
</feature>
<dbReference type="InterPro" id="IPR002048">
    <property type="entry name" value="EF_hand_dom"/>
</dbReference>
<protein>
    <recommendedName>
        <fullName evidence="8">EF-hand domain-containing protein</fullName>
    </recommendedName>
</protein>
<organism evidence="6 7">
    <name type="scientific">Polarella glacialis</name>
    <name type="common">Dinoflagellate</name>
    <dbReference type="NCBI Taxonomy" id="89957"/>
    <lineage>
        <taxon>Eukaryota</taxon>
        <taxon>Sar</taxon>
        <taxon>Alveolata</taxon>
        <taxon>Dinophyceae</taxon>
        <taxon>Suessiales</taxon>
        <taxon>Suessiaceae</taxon>
        <taxon>Polarella</taxon>
    </lineage>
</organism>
<evidence type="ECO:0000256" key="1">
    <source>
        <dbReference type="ARBA" id="ARBA00022837"/>
    </source>
</evidence>
<feature type="region of interest" description="Disordered" evidence="3">
    <location>
        <begin position="169"/>
        <end position="202"/>
    </location>
</feature>